<dbReference type="Proteomes" id="UP000000657">
    <property type="component" value="Chromosome"/>
</dbReference>
<gene>
    <name evidence="1" type="ordered locus">FRAAL2758</name>
</gene>
<dbReference type="EMBL" id="CT573213">
    <property type="protein sequence ID" value="CAJ61402.1"/>
    <property type="molecule type" value="Genomic_DNA"/>
</dbReference>
<reference evidence="1 2" key="1">
    <citation type="journal article" date="2007" name="Genome Res.">
        <title>Genome characteristics of facultatively symbiotic Frankia sp. strains reflect host range and host plant biogeography.</title>
        <authorList>
            <person name="Normand P."/>
            <person name="Lapierre P."/>
            <person name="Tisa L.S."/>
            <person name="Gogarten J.P."/>
            <person name="Alloisio N."/>
            <person name="Bagnarol E."/>
            <person name="Bassi C.A."/>
            <person name="Berry A.M."/>
            <person name="Bickhart D.M."/>
            <person name="Choisne N."/>
            <person name="Couloux A."/>
            <person name="Cournoyer B."/>
            <person name="Cruveiller S."/>
            <person name="Daubin V."/>
            <person name="Demange N."/>
            <person name="Francino M.P."/>
            <person name="Goltsman E."/>
            <person name="Huang Y."/>
            <person name="Kopp O.R."/>
            <person name="Labarre L."/>
            <person name="Lapidus A."/>
            <person name="Lavire C."/>
            <person name="Marechal J."/>
            <person name="Martinez M."/>
            <person name="Mastronunzio J.E."/>
            <person name="Mullin B.C."/>
            <person name="Niemann J."/>
            <person name="Pujic P."/>
            <person name="Rawnsley T."/>
            <person name="Rouy Z."/>
            <person name="Schenowitz C."/>
            <person name="Sellstedt A."/>
            <person name="Tavares F."/>
            <person name="Tomkins J.P."/>
            <person name="Vallenet D."/>
            <person name="Valverde C."/>
            <person name="Wall L.G."/>
            <person name="Wang Y."/>
            <person name="Medigue C."/>
            <person name="Benson D.R."/>
        </authorList>
    </citation>
    <scope>NUCLEOTIDE SEQUENCE [LARGE SCALE GENOMIC DNA]</scope>
    <source>
        <strain evidence="2">DSM 45986 / CECT 9034 / ACN14a</strain>
    </source>
</reference>
<dbReference type="KEGG" id="fal:FRAAL2758"/>
<accession>Q0RM50</accession>
<keyword evidence="2" id="KW-1185">Reference proteome</keyword>
<sequence length="91" mass="9690">MGGVASRLISCILTNVSKEWRGGAMTIDTEQIARTLEENGFTVSTTPDALHIHDVGLVESDRTVIHEVVAEAGRQIASEQLAGDCLIVTLA</sequence>
<protein>
    <submittedName>
        <fullName evidence="1">Uncharacterized protein</fullName>
    </submittedName>
</protein>
<evidence type="ECO:0000313" key="1">
    <source>
        <dbReference type="EMBL" id="CAJ61402.1"/>
    </source>
</evidence>
<dbReference type="HOGENOM" id="CLU_2422626_0_0_11"/>
<dbReference type="STRING" id="326424.FRAAL2758"/>
<organism evidence="1 2">
    <name type="scientific">Frankia alni (strain DSM 45986 / CECT 9034 / ACN14a)</name>
    <dbReference type="NCBI Taxonomy" id="326424"/>
    <lineage>
        <taxon>Bacteria</taxon>
        <taxon>Bacillati</taxon>
        <taxon>Actinomycetota</taxon>
        <taxon>Actinomycetes</taxon>
        <taxon>Frankiales</taxon>
        <taxon>Frankiaceae</taxon>
        <taxon>Frankia</taxon>
    </lineage>
</organism>
<name>Q0RM50_FRAAA</name>
<evidence type="ECO:0000313" key="2">
    <source>
        <dbReference type="Proteomes" id="UP000000657"/>
    </source>
</evidence>
<proteinExistence type="predicted"/>
<dbReference type="AlphaFoldDB" id="Q0RM50"/>